<protein>
    <submittedName>
        <fullName evidence="7">DNL-type domain-containing protein</fullName>
    </submittedName>
</protein>
<dbReference type="GO" id="GO:0051087">
    <property type="term" value="F:protein-folding chaperone binding"/>
    <property type="evidence" value="ECO:0007669"/>
    <property type="project" value="TreeGrafter"/>
</dbReference>
<feature type="domain" description="DNL-type" evidence="5">
    <location>
        <begin position="57"/>
        <end position="144"/>
    </location>
</feature>
<reference evidence="7" key="1">
    <citation type="submission" date="2022-11" db="UniProtKB">
        <authorList>
            <consortium name="WormBaseParasite"/>
        </authorList>
    </citation>
    <scope>IDENTIFICATION</scope>
</reference>
<evidence type="ECO:0000256" key="2">
    <source>
        <dbReference type="ARBA" id="ARBA00022771"/>
    </source>
</evidence>
<keyword evidence="6" id="KW-1185">Reference proteome</keyword>
<dbReference type="PANTHER" id="PTHR20922">
    <property type="entry name" value="DNL-TYPE ZINC FINGER PROTEIN"/>
    <property type="match status" value="1"/>
</dbReference>
<evidence type="ECO:0000256" key="3">
    <source>
        <dbReference type="ARBA" id="ARBA00022833"/>
    </source>
</evidence>
<sequence>MNSFNLLKATLLRNIRFKPQIFFHYHRFLSIQRNLYLSNFQLSEENKNKITKQEYISIPKKLAILYTCKVCNSRQGPKQFSKTAYEQGIVIVKCDSCLNHHIIADNLGWFNDLDGKKNIEEILAQRGEKVQKGVLEMEGGETKN</sequence>
<evidence type="ECO:0000313" key="6">
    <source>
        <dbReference type="Proteomes" id="UP000887563"/>
    </source>
</evidence>
<accession>A0A914KI85</accession>
<dbReference type="Pfam" id="PF05180">
    <property type="entry name" value="zf-DNL"/>
    <property type="match status" value="1"/>
</dbReference>
<evidence type="ECO:0000259" key="5">
    <source>
        <dbReference type="PROSITE" id="PS51501"/>
    </source>
</evidence>
<dbReference type="Proteomes" id="UP000887563">
    <property type="component" value="Unplaced"/>
</dbReference>
<keyword evidence="3" id="KW-0862">Zinc</keyword>
<dbReference type="GO" id="GO:0050821">
    <property type="term" value="P:protein stabilization"/>
    <property type="evidence" value="ECO:0007669"/>
    <property type="project" value="TreeGrafter"/>
</dbReference>
<dbReference type="InterPro" id="IPR007853">
    <property type="entry name" value="Znf_DNL-typ"/>
</dbReference>
<dbReference type="InterPro" id="IPR024158">
    <property type="entry name" value="Mt_import_TIM15"/>
</dbReference>
<dbReference type="GO" id="GO:0006457">
    <property type="term" value="P:protein folding"/>
    <property type="evidence" value="ECO:0007669"/>
    <property type="project" value="TreeGrafter"/>
</dbReference>
<dbReference type="WBParaSite" id="Minc3s00007g00442">
    <property type="protein sequence ID" value="Minc3s00007g00442"/>
    <property type="gene ID" value="Minc3s00007g00442"/>
</dbReference>
<evidence type="ECO:0000313" key="7">
    <source>
        <dbReference type="WBParaSite" id="Minc3s00007g00442"/>
    </source>
</evidence>
<proteinExistence type="predicted"/>
<dbReference type="PROSITE" id="PS51501">
    <property type="entry name" value="ZF_DNL"/>
    <property type="match status" value="1"/>
</dbReference>
<keyword evidence="1" id="KW-0479">Metal-binding</keyword>
<dbReference type="AlphaFoldDB" id="A0A914KI85"/>
<keyword evidence="2 4" id="KW-0863">Zinc-finger</keyword>
<evidence type="ECO:0000256" key="4">
    <source>
        <dbReference type="PROSITE-ProRule" id="PRU00834"/>
    </source>
</evidence>
<dbReference type="GO" id="GO:0005739">
    <property type="term" value="C:mitochondrion"/>
    <property type="evidence" value="ECO:0007669"/>
    <property type="project" value="TreeGrafter"/>
</dbReference>
<dbReference type="GO" id="GO:0030150">
    <property type="term" value="P:protein import into mitochondrial matrix"/>
    <property type="evidence" value="ECO:0007669"/>
    <property type="project" value="TreeGrafter"/>
</dbReference>
<name>A0A914KI85_MELIC</name>
<dbReference type="GO" id="GO:0008270">
    <property type="term" value="F:zinc ion binding"/>
    <property type="evidence" value="ECO:0007669"/>
    <property type="project" value="UniProtKB-KW"/>
</dbReference>
<organism evidence="6 7">
    <name type="scientific">Meloidogyne incognita</name>
    <name type="common">Southern root-knot nematode worm</name>
    <name type="synonym">Oxyuris incognita</name>
    <dbReference type="NCBI Taxonomy" id="6306"/>
    <lineage>
        <taxon>Eukaryota</taxon>
        <taxon>Metazoa</taxon>
        <taxon>Ecdysozoa</taxon>
        <taxon>Nematoda</taxon>
        <taxon>Chromadorea</taxon>
        <taxon>Rhabditida</taxon>
        <taxon>Tylenchina</taxon>
        <taxon>Tylenchomorpha</taxon>
        <taxon>Tylenchoidea</taxon>
        <taxon>Meloidogynidae</taxon>
        <taxon>Meloidogyninae</taxon>
        <taxon>Meloidogyne</taxon>
        <taxon>Meloidogyne incognita group</taxon>
    </lineage>
</organism>
<dbReference type="PANTHER" id="PTHR20922:SF13">
    <property type="entry name" value="DNL-TYPE ZINC FINGER PROTEIN"/>
    <property type="match status" value="1"/>
</dbReference>
<evidence type="ECO:0000256" key="1">
    <source>
        <dbReference type="ARBA" id="ARBA00022723"/>
    </source>
</evidence>